<feature type="domain" description="DNA replication factor Cdt1 C-terminal" evidence="4">
    <location>
        <begin position="372"/>
        <end position="467"/>
    </location>
</feature>
<evidence type="ECO:0000259" key="4">
    <source>
        <dbReference type="Pfam" id="PF16679"/>
    </source>
</evidence>
<organism evidence="5 6">
    <name type="scientific">Septoria linicola</name>
    <dbReference type="NCBI Taxonomy" id="215465"/>
    <lineage>
        <taxon>Eukaryota</taxon>
        <taxon>Fungi</taxon>
        <taxon>Dikarya</taxon>
        <taxon>Ascomycota</taxon>
        <taxon>Pezizomycotina</taxon>
        <taxon>Dothideomycetes</taxon>
        <taxon>Dothideomycetidae</taxon>
        <taxon>Mycosphaerellales</taxon>
        <taxon>Mycosphaerellaceae</taxon>
        <taxon>Septoria</taxon>
    </lineage>
</organism>
<comment type="similarity">
    <text evidence="1">Belongs to the Cdt1 family.</text>
</comment>
<gene>
    <name evidence="5" type="ORF">Slin15195_G071300</name>
</gene>
<evidence type="ECO:0000256" key="3">
    <source>
        <dbReference type="SAM" id="MobiDB-lite"/>
    </source>
</evidence>
<proteinExistence type="inferred from homology"/>
<keyword evidence="2" id="KW-0131">Cell cycle</keyword>
<dbReference type="AlphaFoldDB" id="A0A9Q9AXW7"/>
<dbReference type="InterPro" id="IPR038090">
    <property type="entry name" value="Cdt1_C_WH_dom_sf"/>
</dbReference>
<keyword evidence="6" id="KW-1185">Reference proteome</keyword>
<sequence length="499" mass="55130">MPKRKASALDEAHSSSKQTRSTRASQQNMYTFTSVTKPAAAQANGGKKRKTAHKREVTPPPPVVKTAQKSAAPKRKRDVIPDSDSEDEIVVSQPADRKVPTESKPRAAPRHKRVKNAAPPTPAETPSKSAARLFDNLNIETNVRPIPISLPKKQLDYDTPPETPTEEAEFDLSFPAELEDLQDLFASFLAALSMHYSHNGTSTAPQILLLLPMITKHWKKRNVTQLDLQRILAIVPKQERDFVLEDSGRGGIRLVRVLSQGRAVRRAASYIDEEDLNNRFEDALQKLWHQWQGSTLKVENRTAAKFIDQLPLLEIAKNEAAHKTSALFSRGEQRLADLKAGQAAKVEAKTTQAETSQQRASSQSTASRSTALFDRILAKQTLAASQSSSGPTKAELERQSALQRIEDIARILALMCGMKERCSFSMQAVTQQLQQSLRNPISSVEVWRCLTLMATEVAPGFVKVVQSGAVQGVVVTRSGSLALGELRERVQRASEQRLS</sequence>
<dbReference type="EMBL" id="CP099422">
    <property type="protein sequence ID" value="USW53811.1"/>
    <property type="molecule type" value="Genomic_DNA"/>
</dbReference>
<evidence type="ECO:0000313" key="5">
    <source>
        <dbReference type="EMBL" id="USW53811.1"/>
    </source>
</evidence>
<dbReference type="Pfam" id="PF26121">
    <property type="entry name" value="HTH_CDT1"/>
    <property type="match status" value="1"/>
</dbReference>
<dbReference type="Pfam" id="PF16679">
    <property type="entry name" value="CDT1_C"/>
    <property type="match status" value="1"/>
</dbReference>
<feature type="region of interest" description="Disordered" evidence="3">
    <location>
        <begin position="347"/>
        <end position="367"/>
    </location>
</feature>
<feature type="compositionally biased region" description="Low complexity" evidence="3">
    <location>
        <begin position="350"/>
        <end position="367"/>
    </location>
</feature>
<evidence type="ECO:0000313" key="6">
    <source>
        <dbReference type="Proteomes" id="UP001056384"/>
    </source>
</evidence>
<feature type="compositionally biased region" description="Basic and acidic residues" evidence="3">
    <location>
        <begin position="95"/>
        <end position="105"/>
    </location>
</feature>
<dbReference type="Proteomes" id="UP001056384">
    <property type="component" value="Chromosome 5"/>
</dbReference>
<dbReference type="Gene3D" id="1.10.10.1420">
    <property type="entry name" value="DNA replication factor Cdt1, C-terminal WH domain"/>
    <property type="match status" value="1"/>
</dbReference>
<evidence type="ECO:0000256" key="2">
    <source>
        <dbReference type="ARBA" id="ARBA00023306"/>
    </source>
</evidence>
<accession>A0A9Q9AXW7</accession>
<reference evidence="5" key="1">
    <citation type="submission" date="2022-06" db="EMBL/GenBank/DDBJ databases">
        <title>Complete genome sequences of two strains of the flax pathogen Septoria linicola.</title>
        <authorList>
            <person name="Lapalu N."/>
            <person name="Simon A."/>
            <person name="Demenou B."/>
            <person name="Paumier D."/>
            <person name="Guillot M.-P."/>
            <person name="Gout L."/>
            <person name="Valade R."/>
        </authorList>
    </citation>
    <scope>NUCLEOTIDE SEQUENCE</scope>
    <source>
        <strain evidence="5">SE15195</strain>
    </source>
</reference>
<evidence type="ECO:0000256" key="1">
    <source>
        <dbReference type="ARBA" id="ARBA00008356"/>
    </source>
</evidence>
<protein>
    <submittedName>
        <fullName evidence="5">DNA replication factor Cdt1</fullName>
    </submittedName>
</protein>
<feature type="region of interest" description="Disordered" evidence="3">
    <location>
        <begin position="1"/>
        <end position="129"/>
    </location>
</feature>
<dbReference type="InterPro" id="IPR032054">
    <property type="entry name" value="Cdt1_C"/>
</dbReference>
<name>A0A9Q9AXW7_9PEZI</name>
<feature type="compositionally biased region" description="Polar residues" evidence="3">
    <location>
        <begin position="15"/>
        <end position="36"/>
    </location>
</feature>